<protein>
    <recommendedName>
        <fullName evidence="5">Heat-inducible transcription repressor HrcA</fullName>
    </recommendedName>
</protein>
<evidence type="ECO:0000256" key="3">
    <source>
        <dbReference type="ARBA" id="ARBA00023016"/>
    </source>
</evidence>
<evidence type="ECO:0000256" key="1">
    <source>
        <dbReference type="ARBA" id="ARBA00022491"/>
    </source>
</evidence>
<comment type="function">
    <text evidence="5">Negative regulator of class I heat shock genes (grpE-dnaK-dnaJ and groELS operons). Prevents heat-shock induction of these operons.</text>
</comment>
<gene>
    <name evidence="5 8" type="primary">hrcA</name>
    <name evidence="8" type="ORF">WMO26_08850</name>
</gene>
<dbReference type="SUPFAM" id="SSF55781">
    <property type="entry name" value="GAF domain-like"/>
    <property type="match status" value="1"/>
</dbReference>
<dbReference type="InterPro" id="IPR005104">
    <property type="entry name" value="WHTH_HrcA_DNA-bd"/>
</dbReference>
<dbReference type="Pfam" id="PF03444">
    <property type="entry name" value="WHD_HrcA"/>
    <property type="match status" value="1"/>
</dbReference>
<dbReference type="InterPro" id="IPR002571">
    <property type="entry name" value="HrcA"/>
</dbReference>
<evidence type="ECO:0000256" key="5">
    <source>
        <dbReference type="HAMAP-Rule" id="MF_00081"/>
    </source>
</evidence>
<dbReference type="InterPro" id="IPR023120">
    <property type="entry name" value="WHTH_transcript_rep_HrcA_IDD"/>
</dbReference>
<feature type="domain" description="Winged helix-turn-helix transcription repressor HrcA DNA-binding" evidence="7">
    <location>
        <begin position="4"/>
        <end position="73"/>
    </location>
</feature>
<dbReference type="PIRSF" id="PIRSF005485">
    <property type="entry name" value="HrcA"/>
    <property type="match status" value="1"/>
</dbReference>
<comment type="caution">
    <text evidence="8">The sequence shown here is derived from an EMBL/GenBank/DDBJ whole genome shotgun (WGS) entry which is preliminary data.</text>
</comment>
<evidence type="ECO:0000256" key="2">
    <source>
        <dbReference type="ARBA" id="ARBA00023015"/>
    </source>
</evidence>
<dbReference type="EMBL" id="JBBMFD010000014">
    <property type="protein sequence ID" value="MEQ2440931.1"/>
    <property type="molecule type" value="Genomic_DNA"/>
</dbReference>
<dbReference type="NCBIfam" id="TIGR00331">
    <property type="entry name" value="hrcA"/>
    <property type="match status" value="1"/>
</dbReference>
<dbReference type="InterPro" id="IPR021153">
    <property type="entry name" value="HrcA_C"/>
</dbReference>
<dbReference type="Pfam" id="PF01628">
    <property type="entry name" value="HrcA"/>
    <property type="match status" value="1"/>
</dbReference>
<dbReference type="Gene3D" id="1.10.10.10">
    <property type="entry name" value="Winged helix-like DNA-binding domain superfamily/Winged helix DNA-binding domain"/>
    <property type="match status" value="1"/>
</dbReference>
<keyword evidence="2 5" id="KW-0805">Transcription regulation</keyword>
<evidence type="ECO:0000259" key="6">
    <source>
        <dbReference type="Pfam" id="PF01628"/>
    </source>
</evidence>
<dbReference type="RefSeq" id="WP_349219725.1">
    <property type="nucleotide sequence ID" value="NZ_JBBMFD010000014.1"/>
</dbReference>
<reference evidence="8 9" key="1">
    <citation type="submission" date="2024-03" db="EMBL/GenBank/DDBJ databases">
        <title>Human intestinal bacterial collection.</title>
        <authorList>
            <person name="Pauvert C."/>
            <person name="Hitch T.C.A."/>
            <person name="Clavel T."/>
        </authorList>
    </citation>
    <scope>NUCLEOTIDE SEQUENCE [LARGE SCALE GENOMIC DNA]</scope>
    <source>
        <strain evidence="8 9">CLA-JM-H44</strain>
    </source>
</reference>
<dbReference type="PANTHER" id="PTHR34824:SF1">
    <property type="entry name" value="HEAT-INDUCIBLE TRANSCRIPTION REPRESSOR HRCA"/>
    <property type="match status" value="1"/>
</dbReference>
<keyword evidence="9" id="KW-1185">Reference proteome</keyword>
<keyword evidence="1 5" id="KW-0678">Repressor</keyword>
<dbReference type="Gene3D" id="3.30.390.60">
    <property type="entry name" value="Heat-inducible transcription repressor hrca homolog, domain 3"/>
    <property type="match status" value="1"/>
</dbReference>
<keyword evidence="4 5" id="KW-0804">Transcription</keyword>
<evidence type="ECO:0000313" key="9">
    <source>
        <dbReference type="Proteomes" id="UP001489509"/>
    </source>
</evidence>
<organism evidence="8 9">
    <name type="scientific">Solibaculum intestinale</name>
    <dbReference type="NCBI Taxonomy" id="3133165"/>
    <lineage>
        <taxon>Bacteria</taxon>
        <taxon>Bacillati</taxon>
        <taxon>Bacillota</taxon>
        <taxon>Clostridia</taxon>
        <taxon>Eubacteriales</taxon>
        <taxon>Oscillospiraceae</taxon>
        <taxon>Solibaculum</taxon>
    </lineage>
</organism>
<sequence length="353" mass="38565">MELGERKLKVLSALIEAYINTGEPVGSKALQEALDRAVSSATIRNDMAELSELGLLEQPHTSAGRIPSPKGYRLYIDKLMSHAPVTKEERRFIDTMLEEHADDPERLLENASLALAQLTRFAALSTTPESETAVILKCELIAAGRRLAILLLVTSAGMMKSKLFKTDTDITPELCERFRRVTAEHVCGVPLSDICLPFVQTLAASLGEHAFTMTPLLIGLYETASEAAQAQVRLEGQANLLIHPEFDGEHVRRLMEFLAKRKELAELLHQYHGGVNVVLGSESPTPELSGSSVVIARYRLGSREGGTIGVIGPSRMNYSKIIPSLEYFALRLGNLLSEDLDEGGGSQADSQQT</sequence>
<evidence type="ECO:0000256" key="4">
    <source>
        <dbReference type="ARBA" id="ARBA00023163"/>
    </source>
</evidence>
<dbReference type="InterPro" id="IPR036388">
    <property type="entry name" value="WH-like_DNA-bd_sf"/>
</dbReference>
<proteinExistence type="inferred from homology"/>
<dbReference type="PANTHER" id="PTHR34824">
    <property type="entry name" value="HEAT-INDUCIBLE TRANSCRIPTION REPRESSOR HRCA"/>
    <property type="match status" value="1"/>
</dbReference>
<dbReference type="InterPro" id="IPR036390">
    <property type="entry name" value="WH_DNA-bd_sf"/>
</dbReference>
<feature type="domain" description="Heat-inducible transcription repressor HrcA C-terminal" evidence="6">
    <location>
        <begin position="105"/>
        <end position="322"/>
    </location>
</feature>
<dbReference type="InterPro" id="IPR029016">
    <property type="entry name" value="GAF-like_dom_sf"/>
</dbReference>
<comment type="similarity">
    <text evidence="5">Belongs to the HrcA family.</text>
</comment>
<name>A0ABV1E0U0_9FIRM</name>
<dbReference type="SUPFAM" id="SSF46785">
    <property type="entry name" value="Winged helix' DNA-binding domain"/>
    <property type="match status" value="1"/>
</dbReference>
<evidence type="ECO:0000259" key="7">
    <source>
        <dbReference type="Pfam" id="PF03444"/>
    </source>
</evidence>
<accession>A0ABV1E0U0</accession>
<dbReference type="Gene3D" id="3.30.450.40">
    <property type="match status" value="1"/>
</dbReference>
<evidence type="ECO:0000313" key="8">
    <source>
        <dbReference type="EMBL" id="MEQ2440931.1"/>
    </source>
</evidence>
<dbReference type="Proteomes" id="UP001489509">
    <property type="component" value="Unassembled WGS sequence"/>
</dbReference>
<keyword evidence="3 5" id="KW-0346">Stress response</keyword>
<dbReference type="HAMAP" id="MF_00081">
    <property type="entry name" value="HrcA"/>
    <property type="match status" value="1"/>
</dbReference>